<dbReference type="PANTHER" id="PTHR28014">
    <property type="entry name" value="NEGATIVE REGULATOR OF RAS-CAMP PATHWAY"/>
    <property type="match status" value="1"/>
</dbReference>
<feature type="region of interest" description="Disordered" evidence="1">
    <location>
        <begin position="284"/>
        <end position="331"/>
    </location>
</feature>
<dbReference type="Proteomes" id="UP000788993">
    <property type="component" value="Unassembled WGS sequence"/>
</dbReference>
<feature type="region of interest" description="Disordered" evidence="1">
    <location>
        <begin position="454"/>
        <end position="479"/>
    </location>
</feature>
<reference evidence="3" key="2">
    <citation type="submission" date="2021-01" db="EMBL/GenBank/DDBJ databases">
        <authorList>
            <person name="Schikora-Tamarit M.A."/>
        </authorList>
    </citation>
    <scope>NUCLEOTIDE SEQUENCE</scope>
    <source>
        <strain evidence="3">NCAIM Y.01608</strain>
    </source>
</reference>
<dbReference type="EMBL" id="JAEUBD010000983">
    <property type="protein sequence ID" value="KAH3669902.1"/>
    <property type="molecule type" value="Genomic_DNA"/>
</dbReference>
<evidence type="ECO:0000259" key="2">
    <source>
        <dbReference type="Pfam" id="PF08550"/>
    </source>
</evidence>
<dbReference type="GO" id="GO:0005737">
    <property type="term" value="C:cytoplasm"/>
    <property type="evidence" value="ECO:0007669"/>
    <property type="project" value="TreeGrafter"/>
</dbReference>
<feature type="compositionally biased region" description="Low complexity" evidence="1">
    <location>
        <begin position="105"/>
        <end position="118"/>
    </location>
</feature>
<keyword evidence="4" id="KW-1185">Reference proteome</keyword>
<organism evidence="3 4">
    <name type="scientific">Ogataea polymorpha</name>
    <dbReference type="NCBI Taxonomy" id="460523"/>
    <lineage>
        <taxon>Eukaryota</taxon>
        <taxon>Fungi</taxon>
        <taxon>Dikarya</taxon>
        <taxon>Ascomycota</taxon>
        <taxon>Saccharomycotina</taxon>
        <taxon>Pichiomycetes</taxon>
        <taxon>Pichiales</taxon>
        <taxon>Pichiaceae</taxon>
        <taxon>Ogataea</taxon>
    </lineage>
</organism>
<gene>
    <name evidence="3" type="ORF">OGATHE_002714</name>
</gene>
<protein>
    <recommendedName>
        <fullName evidence="2">Nitrogen regulatory protein areA GATA-like domain-containing protein</fullName>
    </recommendedName>
</protein>
<feature type="region of interest" description="Disordered" evidence="1">
    <location>
        <begin position="501"/>
        <end position="603"/>
    </location>
</feature>
<feature type="compositionally biased region" description="Acidic residues" evidence="1">
    <location>
        <begin position="302"/>
        <end position="314"/>
    </location>
</feature>
<feature type="compositionally biased region" description="Polar residues" evidence="1">
    <location>
        <begin position="153"/>
        <end position="163"/>
    </location>
</feature>
<accession>A0A9P8PDB5</accession>
<feature type="region of interest" description="Disordered" evidence="1">
    <location>
        <begin position="102"/>
        <end position="227"/>
    </location>
</feature>
<dbReference type="InterPro" id="IPR013860">
    <property type="entry name" value="AreA_GATA"/>
</dbReference>
<dbReference type="GO" id="GO:0031930">
    <property type="term" value="P:mitochondria-nucleus signaling pathway"/>
    <property type="evidence" value="ECO:0007669"/>
    <property type="project" value="TreeGrafter"/>
</dbReference>
<feature type="compositionally biased region" description="Low complexity" evidence="1">
    <location>
        <begin position="549"/>
        <end position="561"/>
    </location>
</feature>
<evidence type="ECO:0000256" key="1">
    <source>
        <dbReference type="SAM" id="MobiDB-lite"/>
    </source>
</evidence>
<feature type="compositionally biased region" description="Low complexity" evidence="1">
    <location>
        <begin position="361"/>
        <end position="374"/>
    </location>
</feature>
<feature type="compositionally biased region" description="Polar residues" evidence="1">
    <location>
        <begin position="424"/>
        <end position="436"/>
    </location>
</feature>
<feature type="domain" description="Nitrogen regulatory protein areA GATA-like" evidence="2">
    <location>
        <begin position="40"/>
        <end position="67"/>
    </location>
</feature>
<feature type="compositionally biased region" description="Basic and acidic residues" evidence="1">
    <location>
        <begin position="524"/>
        <end position="543"/>
    </location>
</feature>
<name>A0A9P8PDB5_9ASCO</name>
<feature type="compositionally biased region" description="Basic and acidic residues" evidence="1">
    <location>
        <begin position="140"/>
        <end position="150"/>
    </location>
</feature>
<feature type="compositionally biased region" description="Basic and acidic residues" evidence="1">
    <location>
        <begin position="347"/>
        <end position="357"/>
    </location>
</feature>
<dbReference type="Pfam" id="PF08550">
    <property type="entry name" value="GATA_AreA"/>
    <property type="match status" value="1"/>
</dbReference>
<sequence>MESLDRKRSPPFLELSQLTVQALQHSQSQAQLDFGNVLTLWTTLIKSSDVIKNGKRLENISWRVVNRNILLKNDFNRNDFSALIQISSGKVEHPITKARKHLKQALSSESSRTKSAASVKTDQDRKEITTNVPDSGQNSEDERPLDESKKLTQRNLYHQQSLIHKTPDKARRSRGHMFFIENTPSPEAEGGSSKSPPSPKVRSLFDHPVNDGKPPIESAQKPKPRHIERDRSLERLNQQHALYGTSKSNTALHSPQSETQKSQMSLFDNKAGKQAVTKQHIMFSSDEEISDGSDWSSMSGDSDLDDDDEGEEEQLNFSKTNIQKPAERPQMKRSLLSGLFLDKMGNEVSEKSRENSRPKSRSPSLVVSPSLGSVDHPEMSRASTSAFNVNASADVVTSPTEKTRSLAQRNITSSPVPPTDHQRPTMTRNNSSNNPHLVSKSAISLASFLASSRRPHATASEVHNGHYDRHHESNAPPTAATLLPTALSTHMFLPTMNLHRQSRVRDTKSSTHSHLVPKPTAKTQLDDRSRQASRGRSDGQDNDKEFEEAISVSSSVKSIEIPGSLTRSRTHSRTHSHRDSPVHHPSRPGLENRGSSYLTKVSPAVTTREMLTKELPSNLVESINNENKLIHASSTNLSELSSHARLHNYIHTNQSSTATLMNGIVTADENSSSESEPSNNIIANGIMGNKLRLLTTDTQSAPFIDDEHLAYNQDKDDDWEDNLNYHARGW</sequence>
<proteinExistence type="predicted"/>
<comment type="caution">
    <text evidence="3">The sequence shown here is derived from an EMBL/GenBank/DDBJ whole genome shotgun (WGS) entry which is preliminary data.</text>
</comment>
<feature type="compositionally biased region" description="Polar residues" evidence="1">
    <location>
        <begin position="129"/>
        <end position="138"/>
    </location>
</feature>
<dbReference type="GO" id="GO:0006808">
    <property type="term" value="P:regulation of nitrogen utilization"/>
    <property type="evidence" value="ECO:0007669"/>
    <property type="project" value="TreeGrafter"/>
</dbReference>
<feature type="region of interest" description="Disordered" evidence="1">
    <location>
        <begin position="244"/>
        <end position="264"/>
    </location>
</feature>
<feature type="compositionally biased region" description="Low complexity" evidence="1">
    <location>
        <begin position="292"/>
        <end position="301"/>
    </location>
</feature>
<evidence type="ECO:0000313" key="3">
    <source>
        <dbReference type="EMBL" id="KAH3669902.1"/>
    </source>
</evidence>
<feature type="compositionally biased region" description="Low complexity" evidence="1">
    <location>
        <begin position="184"/>
        <end position="195"/>
    </location>
</feature>
<evidence type="ECO:0000313" key="4">
    <source>
        <dbReference type="Proteomes" id="UP000788993"/>
    </source>
</evidence>
<feature type="compositionally biased region" description="Polar residues" evidence="1">
    <location>
        <begin position="381"/>
        <end position="414"/>
    </location>
</feature>
<reference evidence="3" key="1">
    <citation type="journal article" date="2021" name="Open Biol.">
        <title>Shared evolutionary footprints suggest mitochondrial oxidative damage underlies multiple complex I losses in fungi.</title>
        <authorList>
            <person name="Schikora-Tamarit M.A."/>
            <person name="Marcet-Houben M."/>
            <person name="Nosek J."/>
            <person name="Gabaldon T."/>
        </authorList>
    </citation>
    <scope>NUCLEOTIDE SEQUENCE</scope>
    <source>
        <strain evidence="3">NCAIM Y.01608</strain>
    </source>
</reference>
<dbReference type="InterPro" id="IPR053043">
    <property type="entry name" value="Ras-cAMP_regulatory"/>
</dbReference>
<dbReference type="PANTHER" id="PTHR28014:SF1">
    <property type="entry name" value="NEGATIVE REGULATOR OF RAS-CAMP PATHWAY"/>
    <property type="match status" value="1"/>
</dbReference>
<feature type="compositionally biased region" description="Basic and acidic residues" evidence="1">
    <location>
        <begin position="463"/>
        <end position="473"/>
    </location>
</feature>
<dbReference type="GO" id="GO:0000122">
    <property type="term" value="P:negative regulation of transcription by RNA polymerase II"/>
    <property type="evidence" value="ECO:0007669"/>
    <property type="project" value="TreeGrafter"/>
</dbReference>
<dbReference type="AlphaFoldDB" id="A0A9P8PDB5"/>
<feature type="region of interest" description="Disordered" evidence="1">
    <location>
        <begin position="347"/>
        <end position="437"/>
    </location>
</feature>